<dbReference type="Pfam" id="PF00720">
    <property type="entry name" value="SSI"/>
    <property type="match status" value="1"/>
</dbReference>
<dbReference type="SUPFAM" id="SSF55399">
    <property type="entry name" value="Subtilisin inhibitor"/>
    <property type="match status" value="1"/>
</dbReference>
<feature type="signal peptide" evidence="8">
    <location>
        <begin position="1"/>
        <end position="24"/>
    </location>
</feature>
<dbReference type="InterPro" id="IPR020054">
    <property type="entry name" value="Prot_inh_SSI_I16_CS"/>
</dbReference>
<feature type="compositionally biased region" description="Basic and acidic residues" evidence="7">
    <location>
        <begin position="174"/>
        <end position="188"/>
    </location>
</feature>
<dbReference type="OrthoDB" id="3427327at2"/>
<dbReference type="STRING" id="910347.SAMN05421773_11129"/>
<dbReference type="GO" id="GO:0004867">
    <property type="term" value="F:serine-type endopeptidase inhibitor activity"/>
    <property type="evidence" value="ECO:0007669"/>
    <property type="project" value="UniProtKB-KW"/>
</dbReference>
<dbReference type="Gene3D" id="3.30.350.10">
    <property type="entry name" value="Subtilisin inhibitor-like"/>
    <property type="match status" value="1"/>
</dbReference>
<dbReference type="InterPro" id="IPR023549">
    <property type="entry name" value="Subtilisin_inhibitor"/>
</dbReference>
<evidence type="ECO:0000259" key="9">
    <source>
        <dbReference type="Pfam" id="PF00720"/>
    </source>
</evidence>
<evidence type="ECO:0000256" key="2">
    <source>
        <dbReference type="ARBA" id="ARBA00010472"/>
    </source>
</evidence>
<dbReference type="InterPro" id="IPR036819">
    <property type="entry name" value="Subtilisin_inhibitor-like_sf"/>
</dbReference>
<organism evidence="10 11">
    <name type="scientific">Streptomyces aidingensis</name>
    <dbReference type="NCBI Taxonomy" id="910347"/>
    <lineage>
        <taxon>Bacteria</taxon>
        <taxon>Bacillati</taxon>
        <taxon>Actinomycetota</taxon>
        <taxon>Actinomycetes</taxon>
        <taxon>Kitasatosporales</taxon>
        <taxon>Streptomycetaceae</taxon>
        <taxon>Streptomyces</taxon>
    </lineage>
</organism>
<keyword evidence="5" id="KW-0722">Serine protease inhibitor</keyword>
<dbReference type="PROSITE" id="PS00999">
    <property type="entry name" value="SSI"/>
    <property type="match status" value="1"/>
</dbReference>
<feature type="chain" id="PRO_5011692780" evidence="8">
    <location>
        <begin position="25"/>
        <end position="205"/>
    </location>
</feature>
<dbReference type="RefSeq" id="WP_093840124.1">
    <property type="nucleotide sequence ID" value="NZ_FOLM01000011.1"/>
</dbReference>
<evidence type="ECO:0000256" key="3">
    <source>
        <dbReference type="ARBA" id="ARBA00022525"/>
    </source>
</evidence>
<evidence type="ECO:0000256" key="1">
    <source>
        <dbReference type="ARBA" id="ARBA00004613"/>
    </source>
</evidence>
<keyword evidence="6" id="KW-1015">Disulfide bond</keyword>
<evidence type="ECO:0000256" key="6">
    <source>
        <dbReference type="ARBA" id="ARBA00023157"/>
    </source>
</evidence>
<evidence type="ECO:0000313" key="10">
    <source>
        <dbReference type="EMBL" id="SFD19876.1"/>
    </source>
</evidence>
<sequence>MPVVSHTVLAALTLAAAAVAPASAAPSGGPGDDTGPGARLTVSVLDGQSRGAAESHLLECHPAGGDHPEARAACDALDEATATGDDPFAPVPEDAICTQIYGGPWRAEVRGEWNGRQIEAEFSRANGCEIARWDRLIPALPDVNAVADQEENRDGGTSGNSGDGGDGHSPAVPERQEREEGRESDRHRGLWRFAEPVGGAPGVMR</sequence>
<evidence type="ECO:0000256" key="8">
    <source>
        <dbReference type="SAM" id="SignalP"/>
    </source>
</evidence>
<reference evidence="10 11" key="1">
    <citation type="submission" date="2016-10" db="EMBL/GenBank/DDBJ databases">
        <authorList>
            <person name="de Groot N.N."/>
        </authorList>
    </citation>
    <scope>NUCLEOTIDE SEQUENCE [LARGE SCALE GENOMIC DNA]</scope>
    <source>
        <strain evidence="10 11">CGMCC 4.5739</strain>
    </source>
</reference>
<name>A0A1I1QCN2_9ACTN</name>
<comment type="subcellular location">
    <subcellularLocation>
        <location evidence="1">Secreted</location>
    </subcellularLocation>
</comment>
<gene>
    <name evidence="10" type="ORF">SAMN05421773_11129</name>
</gene>
<evidence type="ECO:0000313" key="11">
    <source>
        <dbReference type="Proteomes" id="UP000199207"/>
    </source>
</evidence>
<accession>A0A1I1QCN2</accession>
<keyword evidence="8" id="KW-0732">Signal</keyword>
<comment type="similarity">
    <text evidence="2">Belongs to the protease inhibitor I16 (SSI) family.</text>
</comment>
<feature type="domain" description="Subtilisin inhibitor" evidence="9">
    <location>
        <begin position="40"/>
        <end position="121"/>
    </location>
</feature>
<keyword evidence="4" id="KW-0646">Protease inhibitor</keyword>
<evidence type="ECO:0000256" key="7">
    <source>
        <dbReference type="SAM" id="MobiDB-lite"/>
    </source>
</evidence>
<evidence type="ECO:0000256" key="4">
    <source>
        <dbReference type="ARBA" id="ARBA00022690"/>
    </source>
</evidence>
<dbReference type="GO" id="GO:0005576">
    <property type="term" value="C:extracellular region"/>
    <property type="evidence" value="ECO:0007669"/>
    <property type="project" value="UniProtKB-SubCell"/>
</dbReference>
<protein>
    <submittedName>
        <fullName evidence="10">Subtilisin inhibitor-like</fullName>
    </submittedName>
</protein>
<keyword evidence="11" id="KW-1185">Reference proteome</keyword>
<proteinExistence type="inferred from homology"/>
<feature type="region of interest" description="Disordered" evidence="7">
    <location>
        <begin position="148"/>
        <end position="205"/>
    </location>
</feature>
<dbReference type="Proteomes" id="UP000199207">
    <property type="component" value="Unassembled WGS sequence"/>
</dbReference>
<dbReference type="AlphaFoldDB" id="A0A1I1QCN2"/>
<evidence type="ECO:0000256" key="5">
    <source>
        <dbReference type="ARBA" id="ARBA00022900"/>
    </source>
</evidence>
<dbReference type="EMBL" id="FOLM01000011">
    <property type="protein sequence ID" value="SFD19876.1"/>
    <property type="molecule type" value="Genomic_DNA"/>
</dbReference>
<keyword evidence="3" id="KW-0964">Secreted</keyword>